<dbReference type="PROSITE" id="PS50835">
    <property type="entry name" value="IG_LIKE"/>
    <property type="match status" value="1"/>
</dbReference>
<dbReference type="SUPFAM" id="SSF48726">
    <property type="entry name" value="Immunoglobulin"/>
    <property type="match status" value="1"/>
</dbReference>
<evidence type="ECO:0000313" key="11">
    <source>
        <dbReference type="Proteomes" id="UP000694402"/>
    </source>
</evidence>
<protein>
    <recommendedName>
        <fullName evidence="12">Semaphorin-7A-like</fullName>
    </recommendedName>
</protein>
<dbReference type="InterPro" id="IPR002165">
    <property type="entry name" value="Plexin_repeat"/>
</dbReference>
<keyword evidence="11" id="KW-1185">Reference proteome</keyword>
<comment type="caution">
    <text evidence="6">Lacks conserved residue(s) required for the propagation of feature annotation.</text>
</comment>
<dbReference type="Gene3D" id="2.60.40.10">
    <property type="entry name" value="Immunoglobulins"/>
    <property type="match status" value="1"/>
</dbReference>
<keyword evidence="5" id="KW-0325">Glycoprotein</keyword>
<dbReference type="GO" id="GO:0030215">
    <property type="term" value="F:semaphorin receptor binding"/>
    <property type="evidence" value="ECO:0007669"/>
    <property type="project" value="InterPro"/>
</dbReference>
<dbReference type="Gene3D" id="3.30.1680.10">
    <property type="entry name" value="ligand-binding face of the semaphorins, domain 2"/>
    <property type="match status" value="1"/>
</dbReference>
<keyword evidence="7" id="KW-0812">Transmembrane</keyword>
<dbReference type="SMART" id="SM00423">
    <property type="entry name" value="PSI"/>
    <property type="match status" value="1"/>
</dbReference>
<dbReference type="GO" id="GO:0005886">
    <property type="term" value="C:plasma membrane"/>
    <property type="evidence" value="ECO:0007669"/>
    <property type="project" value="TreeGrafter"/>
</dbReference>
<keyword evidence="7" id="KW-1133">Transmembrane helix</keyword>
<dbReference type="FunFam" id="2.60.40.10:FF:001170">
    <property type="entry name" value="Sema domain, immunoglobulin domain (Ig), short basic domain, secreted, (Semaphorin) 3F"/>
    <property type="match status" value="1"/>
</dbReference>
<dbReference type="InterPro" id="IPR036179">
    <property type="entry name" value="Ig-like_dom_sf"/>
</dbReference>
<proteinExistence type="inferred from homology"/>
<keyword evidence="3 7" id="KW-0472">Membrane</keyword>
<dbReference type="Pfam" id="PF01403">
    <property type="entry name" value="Sema"/>
    <property type="match status" value="1"/>
</dbReference>
<dbReference type="Pfam" id="PF01437">
    <property type="entry name" value="PSI"/>
    <property type="match status" value="1"/>
</dbReference>
<sequence>MAAIHCSSILNLEELQSKNVGLPATMIVNHQMGEGVSTFQVLGEQDLYEQPDEEEDHNTLDHPFAAEEEYRLPYRLVEVLFLQVIRHGDTCQGASSGSSVTLYVSFLRIHLSGNNSRIELLHGPHDNIVYATGSINLFQTNFNSSKTSTMGPVFGEGCRSNDPTSPDCHYNITVLCKTKDPNQLFLCGTNGQQHTLCCYMNPSDDPFICTPSKDIQDIKQHINEREPSLLIGSPEVEQFYTTHSGTERSVGINMFGKKKLWTENSGTEQRYVSLVASGQREDRLQDRLYAFYIEKNRGPCLGCDLWVPWVAQVCMADLGGPKSYLQFRWTSKLSARLFCGDHDSRLYFTQLVDVNTVLAERWQDTRVYALFRNGWGMSAVCVYTIEDIDHIFKTSNFAGHTGSIPSPRPGECVKDSTKLPMEVLKMVDKVSEMKEGVTSGPLLVTHQYYHHICVDRVQGKGNVLFLSLENGGIHKVLERDGQVFVIAELQPFNYSAHILSMMLHSSTGKLYLASSRELVQIDLGSCEQYGAQCEDCVLARDPYCGWDGIHCTAATNKTIQDVENGNHQVCSNISRGVTASKVSFPRSLVGAADGIRIPLSSKYFLSCPTLSSHAEYSWRHHGNTTATPCISTGSEHQCLLLIESMGPEQQGTYSCVSEERGYHRTLVQYKLQLDSGATGLASPCLACLGLVLTLVLTLLC</sequence>
<dbReference type="PANTHER" id="PTHR11036:SF144">
    <property type="entry name" value="SEMAPHORIN-7A-LIKE"/>
    <property type="match status" value="1"/>
</dbReference>
<dbReference type="PANTHER" id="PTHR11036">
    <property type="entry name" value="SEMAPHORIN"/>
    <property type="match status" value="1"/>
</dbReference>
<dbReference type="GO" id="GO:0007411">
    <property type="term" value="P:axon guidance"/>
    <property type="evidence" value="ECO:0007669"/>
    <property type="project" value="TreeGrafter"/>
</dbReference>
<dbReference type="GO" id="GO:0001755">
    <property type="term" value="P:neural crest cell migration"/>
    <property type="evidence" value="ECO:0007669"/>
    <property type="project" value="TreeGrafter"/>
</dbReference>
<dbReference type="GO" id="GO:0030335">
    <property type="term" value="P:positive regulation of cell migration"/>
    <property type="evidence" value="ECO:0007669"/>
    <property type="project" value="TreeGrafter"/>
</dbReference>
<dbReference type="Ensembl" id="ENSOTST00005022986.2">
    <property type="protein sequence ID" value="ENSOTSP00005021158.2"/>
    <property type="gene ID" value="ENSOTSG00005010215.2"/>
</dbReference>
<dbReference type="InterPro" id="IPR036352">
    <property type="entry name" value="Semap_dom_sf"/>
</dbReference>
<reference evidence="10" key="1">
    <citation type="submission" date="2025-08" db="UniProtKB">
        <authorList>
            <consortium name="Ensembl"/>
        </authorList>
    </citation>
    <scope>IDENTIFICATION</scope>
</reference>
<evidence type="ECO:0000256" key="6">
    <source>
        <dbReference type="PROSITE-ProRule" id="PRU00352"/>
    </source>
</evidence>
<dbReference type="GeneTree" id="ENSGT00940000158358"/>
<dbReference type="InterPro" id="IPR001627">
    <property type="entry name" value="Semap_dom"/>
</dbReference>
<dbReference type="AlphaFoldDB" id="A0A8C8D6Y0"/>
<dbReference type="Gene3D" id="2.130.10.10">
    <property type="entry name" value="YVTN repeat-like/Quinoprotein amine dehydrogenase"/>
    <property type="match status" value="1"/>
</dbReference>
<evidence type="ECO:0000256" key="2">
    <source>
        <dbReference type="ARBA" id="ARBA00009492"/>
    </source>
</evidence>
<dbReference type="GO" id="GO:0071526">
    <property type="term" value="P:semaphorin-plexin signaling pathway"/>
    <property type="evidence" value="ECO:0007669"/>
    <property type="project" value="TreeGrafter"/>
</dbReference>
<dbReference type="InterPro" id="IPR015943">
    <property type="entry name" value="WD40/YVTN_repeat-like_dom_sf"/>
</dbReference>
<evidence type="ECO:0008006" key="12">
    <source>
        <dbReference type="Google" id="ProtNLM"/>
    </source>
</evidence>
<organism evidence="10 11">
    <name type="scientific">Oncorhynchus tshawytscha</name>
    <name type="common">Chinook salmon</name>
    <name type="synonym">Salmo tshawytscha</name>
    <dbReference type="NCBI Taxonomy" id="74940"/>
    <lineage>
        <taxon>Eukaryota</taxon>
        <taxon>Metazoa</taxon>
        <taxon>Chordata</taxon>
        <taxon>Craniata</taxon>
        <taxon>Vertebrata</taxon>
        <taxon>Euteleostomi</taxon>
        <taxon>Actinopterygii</taxon>
        <taxon>Neopterygii</taxon>
        <taxon>Teleostei</taxon>
        <taxon>Protacanthopterygii</taxon>
        <taxon>Salmoniformes</taxon>
        <taxon>Salmonidae</taxon>
        <taxon>Salmoninae</taxon>
        <taxon>Oncorhynchus</taxon>
    </lineage>
</organism>
<dbReference type="GO" id="GO:0043931">
    <property type="term" value="P:ossification involved in bone maturation"/>
    <property type="evidence" value="ECO:0007669"/>
    <property type="project" value="TreeGrafter"/>
</dbReference>
<feature type="transmembrane region" description="Helical" evidence="7">
    <location>
        <begin position="680"/>
        <end position="699"/>
    </location>
</feature>
<keyword evidence="4" id="KW-1015">Disulfide bond</keyword>
<dbReference type="GO" id="GO:0005615">
    <property type="term" value="C:extracellular space"/>
    <property type="evidence" value="ECO:0007669"/>
    <property type="project" value="TreeGrafter"/>
</dbReference>
<evidence type="ECO:0000256" key="7">
    <source>
        <dbReference type="SAM" id="Phobius"/>
    </source>
</evidence>
<dbReference type="SUPFAM" id="SSF103575">
    <property type="entry name" value="Plexin repeat"/>
    <property type="match status" value="1"/>
</dbReference>
<feature type="domain" description="Ig-like" evidence="8">
    <location>
        <begin position="585"/>
        <end position="672"/>
    </location>
</feature>
<name>A0A8C8D6Y0_ONCTS</name>
<reference evidence="10" key="2">
    <citation type="submission" date="2025-09" db="UniProtKB">
        <authorList>
            <consortium name="Ensembl"/>
        </authorList>
    </citation>
    <scope>IDENTIFICATION</scope>
</reference>
<evidence type="ECO:0000256" key="1">
    <source>
        <dbReference type="ARBA" id="ARBA00004370"/>
    </source>
</evidence>
<evidence type="ECO:0000259" key="9">
    <source>
        <dbReference type="PROSITE" id="PS51004"/>
    </source>
</evidence>
<feature type="domain" description="Sema" evidence="9">
    <location>
        <begin position="99"/>
        <end position="523"/>
    </location>
</feature>
<dbReference type="InterPro" id="IPR027231">
    <property type="entry name" value="Semaphorin"/>
</dbReference>
<evidence type="ECO:0000256" key="5">
    <source>
        <dbReference type="ARBA" id="ARBA00023180"/>
    </source>
</evidence>
<evidence type="ECO:0000259" key="8">
    <source>
        <dbReference type="PROSITE" id="PS50835"/>
    </source>
</evidence>
<dbReference type="GO" id="GO:0000122">
    <property type="term" value="P:negative regulation of transcription by RNA polymerase II"/>
    <property type="evidence" value="ECO:0007669"/>
    <property type="project" value="TreeGrafter"/>
</dbReference>
<dbReference type="Proteomes" id="UP000694402">
    <property type="component" value="Unassembled WGS sequence"/>
</dbReference>
<dbReference type="SUPFAM" id="SSF101912">
    <property type="entry name" value="Sema domain"/>
    <property type="match status" value="1"/>
</dbReference>
<dbReference type="InterPro" id="IPR013783">
    <property type="entry name" value="Ig-like_fold"/>
</dbReference>
<evidence type="ECO:0000313" key="10">
    <source>
        <dbReference type="Ensembl" id="ENSOTSP00005021158.2"/>
    </source>
</evidence>
<evidence type="ECO:0000256" key="4">
    <source>
        <dbReference type="ARBA" id="ARBA00023157"/>
    </source>
</evidence>
<dbReference type="InterPro" id="IPR007110">
    <property type="entry name" value="Ig-like_dom"/>
</dbReference>
<comment type="similarity">
    <text evidence="2">Belongs to the semaphorin family.</text>
</comment>
<dbReference type="InterPro" id="IPR016201">
    <property type="entry name" value="PSI"/>
</dbReference>
<accession>A0A8C8D6Y0</accession>
<dbReference type="PROSITE" id="PS51004">
    <property type="entry name" value="SEMA"/>
    <property type="match status" value="1"/>
</dbReference>
<dbReference type="SMART" id="SM00630">
    <property type="entry name" value="Sema"/>
    <property type="match status" value="1"/>
</dbReference>
<comment type="subcellular location">
    <subcellularLocation>
        <location evidence="1">Membrane</location>
    </subcellularLocation>
</comment>
<evidence type="ECO:0000256" key="3">
    <source>
        <dbReference type="ARBA" id="ARBA00023136"/>
    </source>
</evidence>
<gene>
    <name evidence="10" type="primary">LOC112249140</name>
</gene>
<dbReference type="GO" id="GO:0045499">
    <property type="term" value="F:chemorepellent activity"/>
    <property type="evidence" value="ECO:0007669"/>
    <property type="project" value="TreeGrafter"/>
</dbReference>